<keyword evidence="3" id="KW-1185">Reference proteome</keyword>
<sequence length="419" mass="45169">MLEEAAVIQTAFSAVLEEAESSVSMPSRNTLPSSSSHKVLSSNGHRRKGHRKPTKLAAPASEEVGDAPEKHETLKTCHDGQMGRLLRPLRGLMGFIWSGVRSVLRFVYRLGENPLVAWGLLCLLVIQEHQIHLLYRGGCRALDALNAECTSPARHSFGGAACRGLPSECRPELEERDILERHQIRKETVDVRRDLTLNFRSQCAYMLMLGMLGGSLLALGLLCQTIGCIVRFFSTPAGSPCERIGRHGAAEEKLRNSGTDPALGETRNSLSATVSTADKAGDIRTCDHGGASVATPVTPDKYPQQWQNRGCVRPPTCDRAQQTDDVLGPHLAQSSGVRTRSPTICEGGPCKVGSDGDMQEPCSPPGEVSRDVSGARAPETFYIGDDEGEAEMGSSVGTLNDDLFLLRNPASGDGNSLVW</sequence>
<dbReference type="Proteomes" id="UP000224006">
    <property type="component" value="Chromosome I"/>
</dbReference>
<evidence type="ECO:0000256" key="1">
    <source>
        <dbReference type="SAM" id="MobiDB-lite"/>
    </source>
</evidence>
<feature type="compositionally biased region" description="Low complexity" evidence="1">
    <location>
        <begin position="33"/>
        <end position="42"/>
    </location>
</feature>
<dbReference type="EMBL" id="NWUJ01000001">
    <property type="protein sequence ID" value="PFH38754.1"/>
    <property type="molecule type" value="Genomic_DNA"/>
</dbReference>
<protein>
    <submittedName>
        <fullName evidence="2">Uncharacterized protein</fullName>
    </submittedName>
</protein>
<name>A0A2A9MMY4_BESBE</name>
<feature type="compositionally biased region" description="Basic residues" evidence="1">
    <location>
        <begin position="44"/>
        <end position="54"/>
    </location>
</feature>
<comment type="caution">
    <text evidence="2">The sequence shown here is derived from an EMBL/GenBank/DDBJ whole genome shotgun (WGS) entry which is preliminary data.</text>
</comment>
<proteinExistence type="predicted"/>
<accession>A0A2A9MMY4</accession>
<organism evidence="2 3">
    <name type="scientific">Besnoitia besnoiti</name>
    <name type="common">Apicomplexan protozoan</name>
    <dbReference type="NCBI Taxonomy" id="94643"/>
    <lineage>
        <taxon>Eukaryota</taxon>
        <taxon>Sar</taxon>
        <taxon>Alveolata</taxon>
        <taxon>Apicomplexa</taxon>
        <taxon>Conoidasida</taxon>
        <taxon>Coccidia</taxon>
        <taxon>Eucoccidiorida</taxon>
        <taxon>Eimeriorina</taxon>
        <taxon>Sarcocystidae</taxon>
        <taxon>Besnoitia</taxon>
    </lineage>
</organism>
<feature type="region of interest" description="Disordered" evidence="1">
    <location>
        <begin position="23"/>
        <end position="71"/>
    </location>
</feature>
<feature type="region of interest" description="Disordered" evidence="1">
    <location>
        <begin position="348"/>
        <end position="373"/>
    </location>
</feature>
<gene>
    <name evidence="2" type="ORF">BESB_010960</name>
</gene>
<dbReference type="VEuPathDB" id="ToxoDB:BESB_010960"/>
<evidence type="ECO:0000313" key="3">
    <source>
        <dbReference type="Proteomes" id="UP000224006"/>
    </source>
</evidence>
<dbReference type="KEGG" id="bbes:BESB_010960"/>
<dbReference type="AlphaFoldDB" id="A0A2A9MMY4"/>
<reference evidence="2 3" key="1">
    <citation type="submission" date="2017-09" db="EMBL/GenBank/DDBJ databases">
        <title>Genome sequencing of Besnoitia besnoiti strain Bb-Ger1.</title>
        <authorList>
            <person name="Schares G."/>
            <person name="Venepally P."/>
            <person name="Lorenzi H.A."/>
        </authorList>
    </citation>
    <scope>NUCLEOTIDE SEQUENCE [LARGE SCALE GENOMIC DNA]</scope>
    <source>
        <strain evidence="2 3">Bb-Ger1</strain>
    </source>
</reference>
<dbReference type="RefSeq" id="XP_029222763.1">
    <property type="nucleotide sequence ID" value="XM_029359850.1"/>
</dbReference>
<evidence type="ECO:0000313" key="2">
    <source>
        <dbReference type="EMBL" id="PFH38754.1"/>
    </source>
</evidence>
<dbReference type="OrthoDB" id="333987at2759"/>
<dbReference type="GeneID" id="40306158"/>